<accession>A0A7X1FZB1</accession>
<dbReference type="EMBL" id="JACLAX010000010">
    <property type="protein sequence ID" value="MBC2669745.1"/>
    <property type="molecule type" value="Genomic_DNA"/>
</dbReference>
<evidence type="ECO:0000313" key="3">
    <source>
        <dbReference type="Proteomes" id="UP000551327"/>
    </source>
</evidence>
<keyword evidence="3" id="KW-1185">Reference proteome</keyword>
<feature type="chain" id="PRO_5031573976" evidence="1">
    <location>
        <begin position="23"/>
        <end position="104"/>
    </location>
</feature>
<dbReference type="NCBIfam" id="TIGR04433">
    <property type="entry name" value="UrcA_uranyl"/>
    <property type="match status" value="1"/>
</dbReference>
<keyword evidence="1" id="KW-0732">Signal</keyword>
<reference evidence="2 3" key="1">
    <citation type="submission" date="2020-08" db="EMBL/GenBank/DDBJ databases">
        <title>The genome sequence of type strain Novosphingobium piscinae KCTC 42194.</title>
        <authorList>
            <person name="Liu Y."/>
        </authorList>
    </citation>
    <scope>NUCLEOTIDE SEQUENCE [LARGE SCALE GENOMIC DNA]</scope>
    <source>
        <strain evidence="2 3">KCTC 42194</strain>
    </source>
</reference>
<sequence length="104" mass="10707">MKILPAALVAVALLAGSSAALAGGREKVSLPVVANGVDFANPESVAKFRSAAARQIAAACNPGDRIGADLSPDFKCRREMSASIEPKVRQLVMAATNNARMATN</sequence>
<dbReference type="AlphaFoldDB" id="A0A7X1FZB1"/>
<dbReference type="RefSeq" id="WP_185679608.1">
    <property type="nucleotide sequence ID" value="NZ_JACLAX010000010.1"/>
</dbReference>
<evidence type="ECO:0000313" key="2">
    <source>
        <dbReference type="EMBL" id="MBC2669745.1"/>
    </source>
</evidence>
<proteinExistence type="predicted"/>
<name>A0A7X1FZB1_9SPHN</name>
<organism evidence="2 3">
    <name type="scientific">Novosphingobium piscinae</name>
    <dbReference type="NCBI Taxonomy" id="1507448"/>
    <lineage>
        <taxon>Bacteria</taxon>
        <taxon>Pseudomonadati</taxon>
        <taxon>Pseudomonadota</taxon>
        <taxon>Alphaproteobacteria</taxon>
        <taxon>Sphingomonadales</taxon>
        <taxon>Sphingomonadaceae</taxon>
        <taxon>Novosphingobium</taxon>
    </lineage>
</organism>
<protein>
    <submittedName>
        <fullName evidence="2">UrcA family protein</fullName>
    </submittedName>
</protein>
<dbReference type="InterPro" id="IPR030972">
    <property type="entry name" value="UrcA_uranyl"/>
</dbReference>
<comment type="caution">
    <text evidence="2">The sequence shown here is derived from an EMBL/GenBank/DDBJ whole genome shotgun (WGS) entry which is preliminary data.</text>
</comment>
<evidence type="ECO:0000256" key="1">
    <source>
        <dbReference type="SAM" id="SignalP"/>
    </source>
</evidence>
<gene>
    <name evidence="2" type="ORF">H7F53_11380</name>
</gene>
<feature type="signal peptide" evidence="1">
    <location>
        <begin position="1"/>
        <end position="22"/>
    </location>
</feature>
<dbReference type="Proteomes" id="UP000551327">
    <property type="component" value="Unassembled WGS sequence"/>
</dbReference>